<gene>
    <name evidence="2" type="ORF">GCM10011499_03620</name>
</gene>
<keyword evidence="1" id="KW-0472">Membrane</keyword>
<comment type="caution">
    <text evidence="2">The sequence shown here is derived from an EMBL/GenBank/DDBJ whole genome shotgun (WGS) entry which is preliminary data.</text>
</comment>
<dbReference type="RefSeq" id="WP_127073583.1">
    <property type="nucleotide sequence ID" value="NZ_BMKB01000001.1"/>
</dbReference>
<sequence length="74" mass="8112">MAKRVPLIDELPNPARLALIYGLALAVIGVLVYAGLAFENIGLLIAGVFGASFWLFSFGFAIYALMRPKKEKRQ</sequence>
<dbReference type="AlphaFoldDB" id="A0A916R5Q5"/>
<proteinExistence type="predicted"/>
<evidence type="ECO:0000313" key="2">
    <source>
        <dbReference type="EMBL" id="GGA37531.1"/>
    </source>
</evidence>
<dbReference type="EMBL" id="BMKB01000001">
    <property type="protein sequence ID" value="GGA37531.1"/>
    <property type="molecule type" value="Genomic_DNA"/>
</dbReference>
<dbReference type="OrthoDB" id="7951129at2"/>
<protein>
    <submittedName>
        <fullName evidence="2">Uncharacterized protein</fullName>
    </submittedName>
</protein>
<feature type="transmembrane region" description="Helical" evidence="1">
    <location>
        <begin position="20"/>
        <end position="38"/>
    </location>
</feature>
<organism evidence="2 3">
    <name type="scientific">Pelagibacterium lentulum</name>
    <dbReference type="NCBI Taxonomy" id="2029865"/>
    <lineage>
        <taxon>Bacteria</taxon>
        <taxon>Pseudomonadati</taxon>
        <taxon>Pseudomonadota</taxon>
        <taxon>Alphaproteobacteria</taxon>
        <taxon>Hyphomicrobiales</taxon>
        <taxon>Devosiaceae</taxon>
        <taxon>Pelagibacterium</taxon>
    </lineage>
</organism>
<evidence type="ECO:0000313" key="3">
    <source>
        <dbReference type="Proteomes" id="UP000596977"/>
    </source>
</evidence>
<dbReference type="Proteomes" id="UP000596977">
    <property type="component" value="Unassembled WGS sequence"/>
</dbReference>
<name>A0A916R5Q5_9HYPH</name>
<feature type="transmembrane region" description="Helical" evidence="1">
    <location>
        <begin position="44"/>
        <end position="66"/>
    </location>
</feature>
<evidence type="ECO:0000256" key="1">
    <source>
        <dbReference type="SAM" id="Phobius"/>
    </source>
</evidence>
<keyword evidence="3" id="KW-1185">Reference proteome</keyword>
<accession>A0A916R5Q5</accession>
<keyword evidence="1" id="KW-1133">Transmembrane helix</keyword>
<keyword evidence="1" id="KW-0812">Transmembrane</keyword>
<reference evidence="2 3" key="1">
    <citation type="journal article" date="2014" name="Int. J. Syst. Evol. Microbiol.">
        <title>Complete genome sequence of Corynebacterium casei LMG S-19264T (=DSM 44701T), isolated from a smear-ripened cheese.</title>
        <authorList>
            <consortium name="US DOE Joint Genome Institute (JGI-PGF)"/>
            <person name="Walter F."/>
            <person name="Albersmeier A."/>
            <person name="Kalinowski J."/>
            <person name="Ruckert C."/>
        </authorList>
    </citation>
    <scope>NUCLEOTIDE SEQUENCE [LARGE SCALE GENOMIC DNA]</scope>
    <source>
        <strain evidence="2 3">CGMCC 1.15896</strain>
    </source>
</reference>